<evidence type="ECO:0000313" key="2">
    <source>
        <dbReference type="Proteomes" id="UP001232148"/>
    </source>
</evidence>
<dbReference type="EMBL" id="MU843110">
    <property type="protein sequence ID" value="KAK2021379.1"/>
    <property type="molecule type" value="Genomic_DNA"/>
</dbReference>
<accession>A0AAD9H4J5</accession>
<dbReference type="Proteomes" id="UP001232148">
    <property type="component" value="Unassembled WGS sequence"/>
</dbReference>
<protein>
    <submittedName>
        <fullName evidence="1">Uncharacterized protein</fullName>
    </submittedName>
</protein>
<dbReference type="AlphaFoldDB" id="A0AAD9H4J5"/>
<comment type="caution">
    <text evidence="1">The sequence shown here is derived from an EMBL/GenBank/DDBJ whole genome shotgun (WGS) entry which is preliminary data.</text>
</comment>
<gene>
    <name evidence="1" type="ORF">LX32DRAFT_646487</name>
</gene>
<organism evidence="1 2">
    <name type="scientific">Colletotrichum zoysiae</name>
    <dbReference type="NCBI Taxonomy" id="1216348"/>
    <lineage>
        <taxon>Eukaryota</taxon>
        <taxon>Fungi</taxon>
        <taxon>Dikarya</taxon>
        <taxon>Ascomycota</taxon>
        <taxon>Pezizomycotina</taxon>
        <taxon>Sordariomycetes</taxon>
        <taxon>Hypocreomycetidae</taxon>
        <taxon>Glomerellales</taxon>
        <taxon>Glomerellaceae</taxon>
        <taxon>Colletotrichum</taxon>
        <taxon>Colletotrichum graminicola species complex</taxon>
    </lineage>
</organism>
<sequence>MPFFVMLMRACAQATAARLHFSIYETPYHHWRVPIPSQAPGSGLAFFSRSLKTVRYALESPASPLHSCGLP</sequence>
<evidence type="ECO:0000313" key="1">
    <source>
        <dbReference type="EMBL" id="KAK2021379.1"/>
    </source>
</evidence>
<reference evidence="1" key="1">
    <citation type="submission" date="2021-06" db="EMBL/GenBank/DDBJ databases">
        <title>Comparative genomics, transcriptomics and evolutionary studies reveal genomic signatures of adaptation to plant cell wall in hemibiotrophic fungi.</title>
        <authorList>
            <consortium name="DOE Joint Genome Institute"/>
            <person name="Baroncelli R."/>
            <person name="Diaz J.F."/>
            <person name="Benocci T."/>
            <person name="Peng M."/>
            <person name="Battaglia E."/>
            <person name="Haridas S."/>
            <person name="Andreopoulos W."/>
            <person name="Labutti K."/>
            <person name="Pangilinan J."/>
            <person name="Floch G.L."/>
            <person name="Makela M.R."/>
            <person name="Henrissat B."/>
            <person name="Grigoriev I.V."/>
            <person name="Crouch J.A."/>
            <person name="De Vries R.P."/>
            <person name="Sukno S.A."/>
            <person name="Thon M.R."/>
        </authorList>
    </citation>
    <scope>NUCLEOTIDE SEQUENCE</scope>
    <source>
        <strain evidence="1">MAFF235873</strain>
    </source>
</reference>
<proteinExistence type="predicted"/>
<keyword evidence="2" id="KW-1185">Reference proteome</keyword>
<name>A0AAD9H4J5_9PEZI</name>